<dbReference type="HAMAP" id="MF_01609">
    <property type="entry name" value="Glu_cys_ligase_2"/>
    <property type="match status" value="1"/>
</dbReference>
<evidence type="ECO:0000256" key="1">
    <source>
        <dbReference type="ARBA" id="ARBA00022598"/>
    </source>
</evidence>
<dbReference type="NCBIfam" id="NF010041">
    <property type="entry name" value="PRK13517.1-1"/>
    <property type="match status" value="1"/>
</dbReference>
<evidence type="ECO:0000313" key="6">
    <source>
        <dbReference type="EMBL" id="TCO40979.1"/>
    </source>
</evidence>
<dbReference type="InterPro" id="IPR011793">
    <property type="entry name" value="YbdK"/>
</dbReference>
<evidence type="ECO:0000313" key="7">
    <source>
        <dbReference type="Proteomes" id="UP000295573"/>
    </source>
</evidence>
<dbReference type="SUPFAM" id="SSF55931">
    <property type="entry name" value="Glutamine synthetase/guanido kinase"/>
    <property type="match status" value="1"/>
</dbReference>
<keyword evidence="1 5" id="KW-0436">Ligase</keyword>
<dbReference type="NCBIfam" id="TIGR02050">
    <property type="entry name" value="gshA_cyan_rel"/>
    <property type="match status" value="1"/>
</dbReference>
<protein>
    <recommendedName>
        <fullName evidence="5">Putative glutamate--cysteine ligase 2</fullName>
        <ecNumber evidence="5">6.3.2.2</ecNumber>
    </recommendedName>
    <alternativeName>
        <fullName evidence="5">Gamma-glutamylcysteine synthetase 2</fullName>
        <shortName evidence="5">GCS 2</shortName>
        <shortName evidence="5">Gamma-GCS 2</shortName>
    </alternativeName>
</protein>
<dbReference type="GO" id="GO:0005524">
    <property type="term" value="F:ATP binding"/>
    <property type="evidence" value="ECO:0007669"/>
    <property type="project" value="UniProtKB-KW"/>
</dbReference>
<comment type="catalytic activity">
    <reaction evidence="4 5">
        <text>L-cysteine + L-glutamate + ATP = gamma-L-glutamyl-L-cysteine + ADP + phosphate + H(+)</text>
        <dbReference type="Rhea" id="RHEA:13285"/>
        <dbReference type="ChEBI" id="CHEBI:15378"/>
        <dbReference type="ChEBI" id="CHEBI:29985"/>
        <dbReference type="ChEBI" id="CHEBI:30616"/>
        <dbReference type="ChEBI" id="CHEBI:35235"/>
        <dbReference type="ChEBI" id="CHEBI:43474"/>
        <dbReference type="ChEBI" id="CHEBI:58173"/>
        <dbReference type="ChEBI" id="CHEBI:456216"/>
        <dbReference type="EC" id="6.3.2.2"/>
    </reaction>
</comment>
<comment type="function">
    <text evidence="5">ATP-dependent carboxylate-amine ligase which exhibits weak glutamate--cysteine ligase activity.</text>
</comment>
<dbReference type="PANTHER" id="PTHR36510:SF1">
    <property type="entry name" value="GLUTAMATE--CYSTEINE LIGASE 2-RELATED"/>
    <property type="match status" value="1"/>
</dbReference>
<dbReference type="Gene3D" id="3.30.590.20">
    <property type="match status" value="1"/>
</dbReference>
<evidence type="ECO:0000256" key="5">
    <source>
        <dbReference type="HAMAP-Rule" id="MF_01609"/>
    </source>
</evidence>
<evidence type="ECO:0000256" key="3">
    <source>
        <dbReference type="ARBA" id="ARBA00022840"/>
    </source>
</evidence>
<evidence type="ECO:0000256" key="2">
    <source>
        <dbReference type="ARBA" id="ARBA00022741"/>
    </source>
</evidence>
<reference evidence="6 7" key="1">
    <citation type="journal article" date="2015" name="Stand. Genomic Sci.">
        <title>Genomic Encyclopedia of Bacterial and Archaeal Type Strains, Phase III: the genomes of soil and plant-associated and newly described type strains.</title>
        <authorList>
            <person name="Whitman W.B."/>
            <person name="Woyke T."/>
            <person name="Klenk H.P."/>
            <person name="Zhou Y."/>
            <person name="Lilburn T.G."/>
            <person name="Beck B.J."/>
            <person name="De Vos P."/>
            <person name="Vandamme P."/>
            <person name="Eisen J.A."/>
            <person name="Garrity G."/>
            <person name="Hugenholtz P."/>
            <person name="Kyrpides N.C."/>
        </authorList>
    </citation>
    <scope>NUCLEOTIDE SEQUENCE [LARGE SCALE GENOMIC DNA]</scope>
    <source>
        <strain evidence="6 7">VKM Ac-2541</strain>
    </source>
</reference>
<comment type="similarity">
    <text evidence="5">Belongs to the glutamate--cysteine ligase type 2 family. YbdK subfamily.</text>
</comment>
<keyword evidence="2 5" id="KW-0547">Nucleotide-binding</keyword>
<dbReference type="EMBL" id="SLWR01000016">
    <property type="protein sequence ID" value="TCO40979.1"/>
    <property type="molecule type" value="Genomic_DNA"/>
</dbReference>
<dbReference type="InterPro" id="IPR014746">
    <property type="entry name" value="Gln_synth/guanido_kin_cat_dom"/>
</dbReference>
<evidence type="ECO:0000256" key="4">
    <source>
        <dbReference type="ARBA" id="ARBA00048819"/>
    </source>
</evidence>
<keyword evidence="7" id="KW-1185">Reference proteome</keyword>
<keyword evidence="3 5" id="KW-0067">ATP-binding</keyword>
<dbReference type="InterPro" id="IPR050141">
    <property type="entry name" value="GCL_type2/YbdK_subfam"/>
</dbReference>
<dbReference type="Proteomes" id="UP000295573">
    <property type="component" value="Unassembled WGS sequence"/>
</dbReference>
<name>A0A4R2IB96_9ACTN</name>
<dbReference type="Pfam" id="PF04107">
    <property type="entry name" value="GCS2"/>
    <property type="match status" value="1"/>
</dbReference>
<gene>
    <name evidence="6" type="ORF">EV646_11670</name>
</gene>
<dbReference type="PANTHER" id="PTHR36510">
    <property type="entry name" value="GLUTAMATE--CYSTEINE LIGASE 2-RELATED"/>
    <property type="match status" value="1"/>
</dbReference>
<dbReference type="AlphaFoldDB" id="A0A4R2IB96"/>
<dbReference type="InterPro" id="IPR006336">
    <property type="entry name" value="GCS2"/>
</dbReference>
<accession>A0A4R2IB96</accession>
<dbReference type="GO" id="GO:0042398">
    <property type="term" value="P:modified amino acid biosynthetic process"/>
    <property type="evidence" value="ECO:0007669"/>
    <property type="project" value="InterPro"/>
</dbReference>
<organism evidence="6 7">
    <name type="scientific">Kribbella antiqua</name>
    <dbReference type="NCBI Taxonomy" id="2512217"/>
    <lineage>
        <taxon>Bacteria</taxon>
        <taxon>Bacillati</taxon>
        <taxon>Actinomycetota</taxon>
        <taxon>Actinomycetes</taxon>
        <taxon>Propionibacteriales</taxon>
        <taxon>Kribbellaceae</taxon>
        <taxon>Kribbella</taxon>
    </lineage>
</organism>
<dbReference type="EC" id="6.3.2.2" evidence="5"/>
<proteinExistence type="inferred from homology"/>
<dbReference type="GO" id="GO:0004357">
    <property type="term" value="F:glutamate-cysteine ligase activity"/>
    <property type="evidence" value="ECO:0007669"/>
    <property type="project" value="UniProtKB-EC"/>
</dbReference>
<comment type="caution">
    <text evidence="6">The sequence shown here is derived from an EMBL/GenBank/DDBJ whole genome shotgun (WGS) entry which is preliminary data.</text>
</comment>
<sequence>MEDLKDLDVALELTRAMVEINTPVCQTSSELRAHLTDMRSKLAKAAAEEGARLLAIAVPPHGKAAQSITNKRRYLELAARWGLLAREQGVCGCHVHVDVHDKETAVRVSNHLRPWLPTLLALTANSPIYLEQDTGFASWRWLMATRWPCAGPPPYLESVEHYEALVAMHMAAGTLLDEQMVYWDVRPSTHLPTVEVRVSDIPLTVDETVLLATLIRALVMTALDQGTQGPTLEPEVLRAAYWLAARDGLTGNALDVLKAEPMPMTKAVEGLRQYVEPALQELGDSAMVDDAIQRVLATGNGAVRQRKAFREGANLIALTEVKP</sequence>